<keyword evidence="4" id="KW-1185">Reference proteome</keyword>
<dbReference type="HOGENOM" id="CLU_042529_11_4_7"/>
<keyword evidence="1" id="KW-0472">Membrane</keyword>
<dbReference type="OrthoDB" id="9813820at2"/>
<dbReference type="EMBL" id="CP000776">
    <property type="protein sequence ID" value="ABS52104.1"/>
    <property type="molecule type" value="Genomic_DNA"/>
</dbReference>
<dbReference type="PROSITE" id="PS51352">
    <property type="entry name" value="THIOREDOXIN_2"/>
    <property type="match status" value="1"/>
</dbReference>
<dbReference type="Proteomes" id="UP000002407">
    <property type="component" value="Chromosome"/>
</dbReference>
<dbReference type="InterPro" id="IPR013740">
    <property type="entry name" value="Redoxin"/>
</dbReference>
<dbReference type="KEGG" id="cha:CHAB381_1328"/>
<dbReference type="Pfam" id="PF08534">
    <property type="entry name" value="Redoxin"/>
    <property type="match status" value="1"/>
</dbReference>
<evidence type="ECO:0000259" key="2">
    <source>
        <dbReference type="PROSITE" id="PS51352"/>
    </source>
</evidence>
<dbReference type="GO" id="GO:0016491">
    <property type="term" value="F:oxidoreductase activity"/>
    <property type="evidence" value="ECO:0007669"/>
    <property type="project" value="InterPro"/>
</dbReference>
<sequence length="185" mass="20822">MKKSVWIITFLLFTFGIFYFFKSEPKTASKTPLIEQNATLSTDYTKPFRLNLTDKNFIKMQKTKSGFSIENNATMTIFAFFASWCEACRVQNEILNSIAAKYTSNVQVIGVLINDDIDKNATYAFADNLKFPVAFGESNDYFAGALGGVAGIPFMVMFDNKGKIIENFSGLVPEEILSTEIERNF</sequence>
<evidence type="ECO:0000313" key="4">
    <source>
        <dbReference type="Proteomes" id="UP000002407"/>
    </source>
</evidence>
<feature type="domain" description="Thioredoxin" evidence="2">
    <location>
        <begin position="25"/>
        <end position="185"/>
    </location>
</feature>
<keyword evidence="1" id="KW-0812">Transmembrane</keyword>
<name>A7I2Y7_CAMHC</name>
<reference evidence="4" key="1">
    <citation type="submission" date="2007-07" db="EMBL/GenBank/DDBJ databases">
        <title>Complete genome sequence of Campylobacter hominis ATCC BAA-381, a commensal isolated from the human gastrointestinal tract.</title>
        <authorList>
            <person name="Fouts D.E."/>
            <person name="Mongodin E.F."/>
            <person name="Puiu D."/>
            <person name="Sebastian Y."/>
            <person name="Miller W.G."/>
            <person name="Mandrell R.E."/>
            <person name="Nelson K.E."/>
        </authorList>
    </citation>
    <scope>NUCLEOTIDE SEQUENCE [LARGE SCALE GENOMIC DNA]</scope>
    <source>
        <strain evidence="4">ATCC BAA-381 / LMG 19568 / NCTC 13146 / CH001A</strain>
    </source>
</reference>
<dbReference type="eggNOG" id="COG0526">
    <property type="taxonomic scope" value="Bacteria"/>
</dbReference>
<dbReference type="InterPro" id="IPR013766">
    <property type="entry name" value="Thioredoxin_domain"/>
</dbReference>
<feature type="transmembrane region" description="Helical" evidence="1">
    <location>
        <begin position="6"/>
        <end position="21"/>
    </location>
</feature>
<dbReference type="Gene3D" id="3.40.30.10">
    <property type="entry name" value="Glutaredoxin"/>
    <property type="match status" value="1"/>
</dbReference>
<proteinExistence type="predicted"/>
<organism evidence="3 4">
    <name type="scientific">Campylobacter hominis (strain ATCC BAA-381 / DSM 21671 / CCUG 45161 / LMG 19568 / NCTC 13146 / CH001A)</name>
    <dbReference type="NCBI Taxonomy" id="360107"/>
    <lineage>
        <taxon>Bacteria</taxon>
        <taxon>Pseudomonadati</taxon>
        <taxon>Campylobacterota</taxon>
        <taxon>Epsilonproteobacteria</taxon>
        <taxon>Campylobacterales</taxon>
        <taxon>Campylobacteraceae</taxon>
        <taxon>Campylobacter</taxon>
    </lineage>
</organism>
<dbReference type="SUPFAM" id="SSF52833">
    <property type="entry name" value="Thioredoxin-like"/>
    <property type="match status" value="1"/>
</dbReference>
<dbReference type="PANTHER" id="PTHR42852">
    <property type="entry name" value="THIOL:DISULFIDE INTERCHANGE PROTEIN DSBE"/>
    <property type="match status" value="1"/>
</dbReference>
<accession>A7I2Y7</accession>
<dbReference type="CDD" id="cd02966">
    <property type="entry name" value="TlpA_like_family"/>
    <property type="match status" value="1"/>
</dbReference>
<evidence type="ECO:0000256" key="1">
    <source>
        <dbReference type="SAM" id="Phobius"/>
    </source>
</evidence>
<keyword evidence="1" id="KW-1133">Transmembrane helix</keyword>
<dbReference type="InterPro" id="IPR050553">
    <property type="entry name" value="Thioredoxin_ResA/DsbE_sf"/>
</dbReference>
<protein>
    <submittedName>
        <fullName evidence="3">Thiredoxin</fullName>
    </submittedName>
</protein>
<dbReference type="STRING" id="360107.CHAB381_1328"/>
<gene>
    <name evidence="3" type="ordered locus">CHAB381_1328</name>
</gene>
<dbReference type="InterPro" id="IPR036249">
    <property type="entry name" value="Thioredoxin-like_sf"/>
</dbReference>
<dbReference type="RefSeq" id="WP_012109179.1">
    <property type="nucleotide sequence ID" value="NC_009714.1"/>
</dbReference>
<evidence type="ECO:0000313" key="3">
    <source>
        <dbReference type="EMBL" id="ABS52104.1"/>
    </source>
</evidence>
<dbReference type="PANTHER" id="PTHR42852:SF17">
    <property type="entry name" value="THIOREDOXIN-LIKE PROTEIN HI_1115"/>
    <property type="match status" value="1"/>
</dbReference>
<dbReference type="AlphaFoldDB" id="A7I2Y7"/>